<gene>
    <name evidence="10" type="ORF">BCR35DRAFT_350894</name>
</gene>
<accession>A0A1Y2FX74</accession>
<keyword evidence="5" id="KW-0238">DNA-binding</keyword>
<proteinExistence type="predicted"/>
<dbReference type="GO" id="GO:0003677">
    <property type="term" value="F:DNA binding"/>
    <property type="evidence" value="ECO:0007669"/>
    <property type="project" value="UniProtKB-KW"/>
</dbReference>
<dbReference type="Gene3D" id="4.10.240.10">
    <property type="entry name" value="Zn(2)-C6 fungal-type DNA-binding domain"/>
    <property type="match status" value="1"/>
</dbReference>
<keyword evidence="3" id="KW-0862">Zinc</keyword>
<reference evidence="10 11" key="1">
    <citation type="submission" date="2016-07" db="EMBL/GenBank/DDBJ databases">
        <title>Pervasive Adenine N6-methylation of Active Genes in Fungi.</title>
        <authorList>
            <consortium name="DOE Joint Genome Institute"/>
            <person name="Mondo S.J."/>
            <person name="Dannebaum R.O."/>
            <person name="Kuo R.C."/>
            <person name="Labutti K."/>
            <person name="Haridas S."/>
            <person name="Kuo A."/>
            <person name="Salamov A."/>
            <person name="Ahrendt S.R."/>
            <person name="Lipzen A."/>
            <person name="Sullivan W."/>
            <person name="Andreopoulos W.B."/>
            <person name="Clum A."/>
            <person name="Lindquist E."/>
            <person name="Daum C."/>
            <person name="Ramamoorthy G.K."/>
            <person name="Gryganskyi A."/>
            <person name="Culley D."/>
            <person name="Magnuson J.K."/>
            <person name="James T.Y."/>
            <person name="O'Malley M.A."/>
            <person name="Stajich J.E."/>
            <person name="Spatafora J.W."/>
            <person name="Visel A."/>
            <person name="Grigoriev I.V."/>
        </authorList>
    </citation>
    <scope>NUCLEOTIDE SEQUENCE [LARGE SCALE GENOMIC DNA]</scope>
    <source>
        <strain evidence="10 11">62-1032</strain>
    </source>
</reference>
<comment type="caution">
    <text evidence="10">The sequence shown here is derived from an EMBL/GenBank/DDBJ whole genome shotgun (WGS) entry which is preliminary data.</text>
</comment>
<dbReference type="PROSITE" id="PS50048">
    <property type="entry name" value="ZN2_CY6_FUNGAL_2"/>
    <property type="match status" value="1"/>
</dbReference>
<dbReference type="InterPro" id="IPR001138">
    <property type="entry name" value="Zn2Cys6_DnaBD"/>
</dbReference>
<evidence type="ECO:0000256" key="5">
    <source>
        <dbReference type="ARBA" id="ARBA00023125"/>
    </source>
</evidence>
<feature type="compositionally biased region" description="Low complexity" evidence="8">
    <location>
        <begin position="196"/>
        <end position="216"/>
    </location>
</feature>
<feature type="compositionally biased region" description="Polar residues" evidence="8">
    <location>
        <begin position="117"/>
        <end position="130"/>
    </location>
</feature>
<dbReference type="EMBL" id="MCGR01000009">
    <property type="protein sequence ID" value="ORY88663.1"/>
    <property type="molecule type" value="Genomic_DNA"/>
</dbReference>
<dbReference type="GO" id="GO:0006351">
    <property type="term" value="P:DNA-templated transcription"/>
    <property type="evidence" value="ECO:0007669"/>
    <property type="project" value="InterPro"/>
</dbReference>
<dbReference type="OrthoDB" id="2538420at2759"/>
<evidence type="ECO:0000256" key="4">
    <source>
        <dbReference type="ARBA" id="ARBA00023015"/>
    </source>
</evidence>
<feature type="compositionally biased region" description="Gly residues" evidence="8">
    <location>
        <begin position="241"/>
        <end position="251"/>
    </location>
</feature>
<evidence type="ECO:0000256" key="1">
    <source>
        <dbReference type="ARBA" id="ARBA00004123"/>
    </source>
</evidence>
<dbReference type="AlphaFoldDB" id="A0A1Y2FX74"/>
<dbReference type="GO" id="GO:0008270">
    <property type="term" value="F:zinc ion binding"/>
    <property type="evidence" value="ECO:0007669"/>
    <property type="project" value="InterPro"/>
</dbReference>
<dbReference type="Pfam" id="PF00172">
    <property type="entry name" value="Zn_clus"/>
    <property type="match status" value="1"/>
</dbReference>
<evidence type="ECO:0000256" key="7">
    <source>
        <dbReference type="ARBA" id="ARBA00023242"/>
    </source>
</evidence>
<name>A0A1Y2FX74_9BASI</name>
<feature type="region of interest" description="Disordered" evidence="8">
    <location>
        <begin position="117"/>
        <end position="258"/>
    </location>
</feature>
<dbReference type="SUPFAM" id="SSF57701">
    <property type="entry name" value="Zn2/Cys6 DNA-binding domain"/>
    <property type="match status" value="1"/>
</dbReference>
<evidence type="ECO:0000256" key="6">
    <source>
        <dbReference type="ARBA" id="ARBA00023163"/>
    </source>
</evidence>
<dbReference type="SMART" id="SM00066">
    <property type="entry name" value="GAL4"/>
    <property type="match status" value="1"/>
</dbReference>
<evidence type="ECO:0000256" key="2">
    <source>
        <dbReference type="ARBA" id="ARBA00022723"/>
    </source>
</evidence>
<dbReference type="InterPro" id="IPR036864">
    <property type="entry name" value="Zn2-C6_fun-type_DNA-bd_sf"/>
</dbReference>
<organism evidence="10 11">
    <name type="scientific">Leucosporidium creatinivorum</name>
    <dbReference type="NCBI Taxonomy" id="106004"/>
    <lineage>
        <taxon>Eukaryota</taxon>
        <taxon>Fungi</taxon>
        <taxon>Dikarya</taxon>
        <taxon>Basidiomycota</taxon>
        <taxon>Pucciniomycotina</taxon>
        <taxon>Microbotryomycetes</taxon>
        <taxon>Leucosporidiales</taxon>
        <taxon>Leucosporidium</taxon>
    </lineage>
</organism>
<dbReference type="Proteomes" id="UP000193467">
    <property type="component" value="Unassembled WGS sequence"/>
</dbReference>
<keyword evidence="11" id="KW-1185">Reference proteome</keyword>
<keyword evidence="7" id="KW-0539">Nucleus</keyword>
<dbReference type="CDD" id="cd00067">
    <property type="entry name" value="GAL4"/>
    <property type="match status" value="1"/>
</dbReference>
<dbReference type="PROSITE" id="PS00463">
    <property type="entry name" value="ZN2_CY6_FUNGAL_1"/>
    <property type="match status" value="1"/>
</dbReference>
<feature type="region of interest" description="Disordered" evidence="8">
    <location>
        <begin position="327"/>
        <end position="347"/>
    </location>
</feature>
<evidence type="ECO:0000313" key="11">
    <source>
        <dbReference type="Proteomes" id="UP000193467"/>
    </source>
</evidence>
<feature type="domain" description="Zn(2)-C6 fungal-type" evidence="9">
    <location>
        <begin position="22"/>
        <end position="59"/>
    </location>
</feature>
<feature type="compositionally biased region" description="Polar residues" evidence="8">
    <location>
        <begin position="331"/>
        <end position="343"/>
    </location>
</feature>
<protein>
    <recommendedName>
        <fullName evidence="9">Zn(2)-C6 fungal-type domain-containing protein</fullName>
    </recommendedName>
</protein>
<dbReference type="InterPro" id="IPR051615">
    <property type="entry name" value="Transcr_Regulatory_Elem"/>
</dbReference>
<dbReference type="InParanoid" id="A0A1Y2FX74"/>
<dbReference type="PANTHER" id="PTHR31313">
    <property type="entry name" value="TY1 ENHANCER ACTIVATOR"/>
    <property type="match status" value="1"/>
</dbReference>
<dbReference type="CDD" id="cd12148">
    <property type="entry name" value="fungal_TF_MHR"/>
    <property type="match status" value="1"/>
</dbReference>
<dbReference type="STRING" id="106004.A0A1Y2FX74"/>
<keyword evidence="4" id="KW-0805">Transcription regulation</keyword>
<keyword evidence="2" id="KW-0479">Metal-binding</keyword>
<feature type="region of interest" description="Disordered" evidence="8">
    <location>
        <begin position="1"/>
        <end position="20"/>
    </location>
</feature>
<dbReference type="Pfam" id="PF04082">
    <property type="entry name" value="Fungal_trans"/>
    <property type="match status" value="1"/>
</dbReference>
<dbReference type="InterPro" id="IPR007219">
    <property type="entry name" value="XnlR_reg_dom"/>
</dbReference>
<evidence type="ECO:0000259" key="9">
    <source>
        <dbReference type="PROSITE" id="PS50048"/>
    </source>
</evidence>
<feature type="compositionally biased region" description="Low complexity" evidence="8">
    <location>
        <begin position="772"/>
        <end position="781"/>
    </location>
</feature>
<evidence type="ECO:0000256" key="3">
    <source>
        <dbReference type="ARBA" id="ARBA00022833"/>
    </source>
</evidence>
<evidence type="ECO:0000256" key="8">
    <source>
        <dbReference type="SAM" id="MobiDB-lite"/>
    </source>
</evidence>
<keyword evidence="6" id="KW-0804">Transcription</keyword>
<dbReference type="GO" id="GO:0000981">
    <property type="term" value="F:DNA-binding transcription factor activity, RNA polymerase II-specific"/>
    <property type="evidence" value="ECO:0007669"/>
    <property type="project" value="InterPro"/>
</dbReference>
<feature type="compositionally biased region" description="Pro residues" evidence="8">
    <location>
        <begin position="151"/>
        <end position="164"/>
    </location>
</feature>
<comment type="subcellular location">
    <subcellularLocation>
        <location evidence="1">Nucleus</location>
    </subcellularLocation>
</comment>
<evidence type="ECO:0000313" key="10">
    <source>
        <dbReference type="EMBL" id="ORY88663.1"/>
    </source>
</evidence>
<sequence length="964" mass="101206">MDGDSPAGDGGPPNKRQRVTKACDQCRKRRVKCEAYPDAELGAPCRICTEAGTAAGCTFTRPSKKRGPQAGYAKNLAEKISAFERLLGHLILVHPPTLTVCETFFSPTCTTSASEQTTAFNSSTLPNQLESHPLLKGSPTSPADSLDKTPHPPPPPPPAAPPAPHAHASSSAMSVEDRMSIKDPWSPPALSANGMSPSALSAVGGSGSSTTPTLLAMGGQRPVLGSSSTHSQPPPPPPPQQGGGGGGGGGSMPYFGGTDHAALQTLASAAVPDHQEFYASSYGGMNGSNAFAGGGRAMEIEGVTGNGLGLTSTGSNQMEGVVLDDGRNRRVQNGSNPSSSAPTIPSLPPEAIRNQLLDLYFNQIVHPSYPMLDKSRFFRWSAHLPTQNAHVSVAASTLPPELFLAVYASVVPYLPPTSAKLTHSAEVFAEAGRQHLYHSMHEARLETVQACVLLALCDWGMGELSRAWALSCLSIALSINLSLHISLPTSLPDPDSIRLKTFHSTLILHTLLSLRLHRPPIIVLEDYDIPLPPIDGAENFELWRSDKSAAVLRSQHGLPESGRTGGGGQSHAVRSCALSTFSKMSSLCAIGLSILRWGVCPRRGNGQGLAVGEQERQELVNSLQAWEQDLPTDLRLSEQMRGVEKVEERSRHTIELHLVLFMLYLRLTPHSSFSSSFDPVPQALALLAHLISQYRDLFTFLRSLPTVEGVLHGLSRSLFLSADYTPQQHDAPLRAYEELAMVFPIGKTSFDALRGKVDDHRRELGLVRGIHPTPTTSTSLLPPSPSPAGASEPFQAFLNYSSDLGPSANPSTILDFGSWDQSDLLVSLGLVSGGGELAGGWGLPAIPNPPAGAGEAQREAPLPLPVEGEAGFAYGMPAGTNGAPAGVGGGGGAGASVQMGGADGSPAGAEAAMVMNWPPPPPEPSFSPQATFPQQQPTDLLSRWIGRGELGFGAGEGPAGGGAS</sequence>
<feature type="region of interest" description="Disordered" evidence="8">
    <location>
        <begin position="769"/>
        <end position="789"/>
    </location>
</feature>
<dbReference type="SMART" id="SM00906">
    <property type="entry name" value="Fungal_trans"/>
    <property type="match status" value="1"/>
</dbReference>
<dbReference type="GO" id="GO:0005634">
    <property type="term" value="C:nucleus"/>
    <property type="evidence" value="ECO:0007669"/>
    <property type="project" value="UniProtKB-SubCell"/>
</dbReference>
<dbReference type="PANTHER" id="PTHR31313:SF81">
    <property type="entry name" value="TY1 ENHANCER ACTIVATOR"/>
    <property type="match status" value="1"/>
</dbReference>